<evidence type="ECO:0000256" key="2">
    <source>
        <dbReference type="SAM" id="MobiDB-lite"/>
    </source>
</evidence>
<organism evidence="3 4">
    <name type="scientific">Cylindrobasidium torrendii FP15055 ss-10</name>
    <dbReference type="NCBI Taxonomy" id="1314674"/>
    <lineage>
        <taxon>Eukaryota</taxon>
        <taxon>Fungi</taxon>
        <taxon>Dikarya</taxon>
        <taxon>Basidiomycota</taxon>
        <taxon>Agaricomycotina</taxon>
        <taxon>Agaricomycetes</taxon>
        <taxon>Agaricomycetidae</taxon>
        <taxon>Agaricales</taxon>
        <taxon>Marasmiineae</taxon>
        <taxon>Physalacriaceae</taxon>
        <taxon>Cylindrobasidium</taxon>
    </lineage>
</organism>
<reference evidence="3 4" key="1">
    <citation type="journal article" date="2015" name="Fungal Genet. Biol.">
        <title>Evolution of novel wood decay mechanisms in Agaricales revealed by the genome sequences of Fistulina hepatica and Cylindrobasidium torrendii.</title>
        <authorList>
            <person name="Floudas D."/>
            <person name="Held B.W."/>
            <person name="Riley R."/>
            <person name="Nagy L.G."/>
            <person name="Koehler G."/>
            <person name="Ransdell A.S."/>
            <person name="Younus H."/>
            <person name="Chow J."/>
            <person name="Chiniquy J."/>
            <person name="Lipzen A."/>
            <person name="Tritt A."/>
            <person name="Sun H."/>
            <person name="Haridas S."/>
            <person name="LaButti K."/>
            <person name="Ohm R.A."/>
            <person name="Kues U."/>
            <person name="Blanchette R.A."/>
            <person name="Grigoriev I.V."/>
            <person name="Minto R.E."/>
            <person name="Hibbett D.S."/>
        </authorList>
    </citation>
    <scope>NUCLEOTIDE SEQUENCE [LARGE SCALE GENOMIC DNA]</scope>
    <source>
        <strain evidence="3 4">FP15055 ss-10</strain>
    </source>
</reference>
<evidence type="ECO:0000256" key="1">
    <source>
        <dbReference type="SAM" id="Coils"/>
    </source>
</evidence>
<dbReference type="OrthoDB" id="10255522at2759"/>
<name>A0A0D7AXN0_9AGAR</name>
<dbReference type="Gene3D" id="1.10.287.1490">
    <property type="match status" value="1"/>
</dbReference>
<feature type="coiled-coil region" evidence="1">
    <location>
        <begin position="5"/>
        <end position="81"/>
    </location>
</feature>
<gene>
    <name evidence="3" type="ORF">CYLTODRAFT_446893</name>
</gene>
<dbReference type="EMBL" id="KN880731">
    <property type="protein sequence ID" value="KIY62982.1"/>
    <property type="molecule type" value="Genomic_DNA"/>
</dbReference>
<feature type="region of interest" description="Disordered" evidence="2">
    <location>
        <begin position="148"/>
        <end position="173"/>
    </location>
</feature>
<keyword evidence="1" id="KW-0175">Coiled coil</keyword>
<proteinExistence type="predicted"/>
<evidence type="ECO:0000313" key="3">
    <source>
        <dbReference type="EMBL" id="KIY62982.1"/>
    </source>
</evidence>
<keyword evidence="4" id="KW-1185">Reference proteome</keyword>
<evidence type="ECO:0000313" key="4">
    <source>
        <dbReference type="Proteomes" id="UP000054007"/>
    </source>
</evidence>
<protein>
    <submittedName>
        <fullName evidence="3">Uncharacterized protein</fullName>
    </submittedName>
</protein>
<accession>A0A0D7AXN0</accession>
<dbReference type="Proteomes" id="UP000054007">
    <property type="component" value="Unassembled WGS sequence"/>
</dbReference>
<dbReference type="AlphaFoldDB" id="A0A0D7AXN0"/>
<sequence length="232" mass="25594">MSGEEKALRAQLTRAHKELATYRERLHDIRAQDKKSQAENRELRSERRQLVAELQRHGQYIRELEAQVKALKARTTGMRAQDESLASEIEKLKLEVSGWKGAAGKVQAENNKLRDGLKACEIELAGWKNKHGDAAESTNKLVSCMKTPSTPLPSSLKHKAGDATPSASARPAKRVQLATPVLTPAATKGRAPFTPITPKALPSETPVWSIPARPITKRLSRDSFGRPTVFHA</sequence>